<dbReference type="PANTHER" id="PTHR45436:SF5">
    <property type="entry name" value="SENSOR HISTIDINE KINASE TRCS"/>
    <property type="match status" value="1"/>
</dbReference>
<evidence type="ECO:0000256" key="4">
    <source>
        <dbReference type="ARBA" id="ARBA00022553"/>
    </source>
</evidence>
<keyword evidence="10" id="KW-0472">Membrane</keyword>
<evidence type="ECO:0000256" key="7">
    <source>
        <dbReference type="ARBA" id="ARBA00022777"/>
    </source>
</evidence>
<keyword evidence="4" id="KW-0597">Phosphoprotein</keyword>
<evidence type="ECO:0000313" key="12">
    <source>
        <dbReference type="EMBL" id="MUN38476.1"/>
    </source>
</evidence>
<keyword evidence="7 12" id="KW-0418">Kinase</keyword>
<dbReference type="PROSITE" id="PS50109">
    <property type="entry name" value="HIS_KIN"/>
    <property type="match status" value="1"/>
</dbReference>
<keyword evidence="13" id="KW-1185">Reference proteome</keyword>
<dbReference type="SUPFAM" id="SSF55874">
    <property type="entry name" value="ATPase domain of HSP90 chaperone/DNA topoisomerase II/histidine kinase"/>
    <property type="match status" value="1"/>
</dbReference>
<keyword evidence="5" id="KW-0808">Transferase</keyword>
<evidence type="ECO:0000256" key="3">
    <source>
        <dbReference type="ARBA" id="ARBA00012438"/>
    </source>
</evidence>
<dbReference type="SMART" id="SM00388">
    <property type="entry name" value="HisKA"/>
    <property type="match status" value="1"/>
</dbReference>
<name>A0A7K1L2L0_9ACTN</name>
<comment type="subcellular location">
    <subcellularLocation>
        <location evidence="2">Cell membrane</location>
    </subcellularLocation>
</comment>
<feature type="compositionally biased region" description="Basic and acidic residues" evidence="9">
    <location>
        <begin position="8"/>
        <end position="21"/>
    </location>
</feature>
<comment type="catalytic activity">
    <reaction evidence="1">
        <text>ATP + protein L-histidine = ADP + protein N-phospho-L-histidine.</text>
        <dbReference type="EC" id="2.7.13.3"/>
    </reaction>
</comment>
<dbReference type="GO" id="GO:0005886">
    <property type="term" value="C:plasma membrane"/>
    <property type="evidence" value="ECO:0007669"/>
    <property type="project" value="UniProtKB-SubCell"/>
</dbReference>
<evidence type="ECO:0000256" key="8">
    <source>
        <dbReference type="ARBA" id="ARBA00022989"/>
    </source>
</evidence>
<dbReference type="GO" id="GO:0000155">
    <property type="term" value="F:phosphorelay sensor kinase activity"/>
    <property type="evidence" value="ECO:0007669"/>
    <property type="project" value="InterPro"/>
</dbReference>
<reference evidence="12 13" key="1">
    <citation type="submission" date="2019-11" db="EMBL/GenBank/DDBJ databases">
        <authorList>
            <person name="Cao P."/>
        </authorList>
    </citation>
    <scope>NUCLEOTIDE SEQUENCE [LARGE SCALE GENOMIC DNA]</scope>
    <source>
        <strain evidence="12 13">NEAU-AAG5</strain>
    </source>
</reference>
<dbReference type="EC" id="2.7.13.3" evidence="3"/>
<dbReference type="InterPro" id="IPR003594">
    <property type="entry name" value="HATPase_dom"/>
</dbReference>
<dbReference type="InterPro" id="IPR036890">
    <property type="entry name" value="HATPase_C_sf"/>
</dbReference>
<feature type="transmembrane region" description="Helical" evidence="10">
    <location>
        <begin position="49"/>
        <end position="70"/>
    </location>
</feature>
<evidence type="ECO:0000256" key="6">
    <source>
        <dbReference type="ARBA" id="ARBA00022692"/>
    </source>
</evidence>
<comment type="caution">
    <text evidence="12">The sequence shown here is derived from an EMBL/GenBank/DDBJ whole genome shotgun (WGS) entry which is preliminary data.</text>
</comment>
<evidence type="ECO:0000256" key="2">
    <source>
        <dbReference type="ARBA" id="ARBA00004236"/>
    </source>
</evidence>
<feature type="transmembrane region" description="Helical" evidence="10">
    <location>
        <begin position="243"/>
        <end position="262"/>
    </location>
</feature>
<dbReference type="Gene3D" id="3.30.565.10">
    <property type="entry name" value="Histidine kinase-like ATPase, C-terminal domain"/>
    <property type="match status" value="1"/>
</dbReference>
<evidence type="ECO:0000256" key="10">
    <source>
        <dbReference type="SAM" id="Phobius"/>
    </source>
</evidence>
<dbReference type="PANTHER" id="PTHR45436">
    <property type="entry name" value="SENSOR HISTIDINE KINASE YKOH"/>
    <property type="match status" value="1"/>
</dbReference>
<dbReference type="SMART" id="SM00387">
    <property type="entry name" value="HATPase_c"/>
    <property type="match status" value="1"/>
</dbReference>
<dbReference type="Gene3D" id="1.10.287.130">
    <property type="match status" value="1"/>
</dbReference>
<accession>A0A7K1L2L0</accession>
<dbReference type="InterPro" id="IPR036097">
    <property type="entry name" value="HisK_dim/P_sf"/>
</dbReference>
<dbReference type="InterPro" id="IPR003661">
    <property type="entry name" value="HisK_dim/P_dom"/>
</dbReference>
<gene>
    <name evidence="12" type="ORF">GNZ18_17950</name>
</gene>
<organism evidence="12 13">
    <name type="scientific">Actinomadura litoris</name>
    <dbReference type="NCBI Taxonomy" id="2678616"/>
    <lineage>
        <taxon>Bacteria</taxon>
        <taxon>Bacillati</taxon>
        <taxon>Actinomycetota</taxon>
        <taxon>Actinomycetes</taxon>
        <taxon>Streptosporangiales</taxon>
        <taxon>Thermomonosporaceae</taxon>
        <taxon>Actinomadura</taxon>
    </lineage>
</organism>
<dbReference type="AlphaFoldDB" id="A0A7K1L2L0"/>
<evidence type="ECO:0000256" key="9">
    <source>
        <dbReference type="SAM" id="MobiDB-lite"/>
    </source>
</evidence>
<feature type="region of interest" description="Disordered" evidence="9">
    <location>
        <begin position="429"/>
        <end position="461"/>
    </location>
</feature>
<sequence>MAGTAPGDTRDTTPQRGHDVAHSWTGHPMTPHRTPRPARHRSAPLRRHLLGWLIGCTALAIVVSAVPLTLTIQRLYRDEAVANLDRAAQGLQFAQEAQTFHPETVRPQSMPDPLPVPGGPSDVPGHGTRPRPSPRASSGASPGTGAQAGAGTSGEAVEAFPRMAGPGVKSPVVGLYGPTGSRFGGDGPASSATAALALDGRIHDAVEDGQLTATAPLLHQDGSITVVRVGVPYARVRHRTERAWALIVLGGLLLLLPSLVAASRLAGRAARPVEQLAEAARNLEETVARERLFSADVAHQLRTPLTRLLLGLEAGLHRADDPRAAIRTAVGRGWSLVDTVEEMLQLAREDHTREQVDVGALLAEVHARRAPDADAAGRRLVLAASPPLPPVQAAPAALAQILDVLIDNALAHGAGTITVTAHHADPGLAVDVMDEGPGPDPDDDVFQRRPPSEATEQGPRHRIGLALARSLAHAEGGRLYLSSTEPVVFTLMLPAADRPVPSA</sequence>
<dbReference type="Proteomes" id="UP000432015">
    <property type="component" value="Unassembled WGS sequence"/>
</dbReference>
<feature type="domain" description="Histidine kinase" evidence="11">
    <location>
        <begin position="296"/>
        <end position="497"/>
    </location>
</feature>
<dbReference type="Pfam" id="PF02518">
    <property type="entry name" value="HATPase_c"/>
    <property type="match status" value="1"/>
</dbReference>
<evidence type="ECO:0000256" key="1">
    <source>
        <dbReference type="ARBA" id="ARBA00000085"/>
    </source>
</evidence>
<evidence type="ECO:0000313" key="13">
    <source>
        <dbReference type="Proteomes" id="UP000432015"/>
    </source>
</evidence>
<dbReference type="RefSeq" id="WP_156217669.1">
    <property type="nucleotide sequence ID" value="NZ_WOFH01000006.1"/>
</dbReference>
<keyword evidence="6 10" id="KW-0812">Transmembrane</keyword>
<keyword evidence="8 10" id="KW-1133">Transmembrane helix</keyword>
<feature type="region of interest" description="Disordered" evidence="9">
    <location>
        <begin position="104"/>
        <end position="155"/>
    </location>
</feature>
<dbReference type="Pfam" id="PF00512">
    <property type="entry name" value="HisKA"/>
    <property type="match status" value="1"/>
</dbReference>
<protein>
    <recommendedName>
        <fullName evidence="3">histidine kinase</fullName>
        <ecNumber evidence="3">2.7.13.3</ecNumber>
    </recommendedName>
</protein>
<evidence type="ECO:0000259" key="11">
    <source>
        <dbReference type="PROSITE" id="PS50109"/>
    </source>
</evidence>
<feature type="compositionally biased region" description="Low complexity" evidence="9">
    <location>
        <begin position="134"/>
        <end position="145"/>
    </location>
</feature>
<dbReference type="InterPro" id="IPR050428">
    <property type="entry name" value="TCS_sensor_his_kinase"/>
</dbReference>
<dbReference type="EMBL" id="WOFH01000006">
    <property type="protein sequence ID" value="MUN38476.1"/>
    <property type="molecule type" value="Genomic_DNA"/>
</dbReference>
<dbReference type="SUPFAM" id="SSF47384">
    <property type="entry name" value="Homodimeric domain of signal transducing histidine kinase"/>
    <property type="match status" value="1"/>
</dbReference>
<proteinExistence type="predicted"/>
<feature type="region of interest" description="Disordered" evidence="9">
    <location>
        <begin position="1"/>
        <end position="41"/>
    </location>
</feature>
<evidence type="ECO:0000256" key="5">
    <source>
        <dbReference type="ARBA" id="ARBA00022679"/>
    </source>
</evidence>
<dbReference type="InterPro" id="IPR005467">
    <property type="entry name" value="His_kinase_dom"/>
</dbReference>